<dbReference type="AlphaFoldDB" id="X1BN75"/>
<proteinExistence type="predicted"/>
<feature type="non-terminal residue" evidence="1">
    <location>
        <position position="42"/>
    </location>
</feature>
<reference evidence="1" key="1">
    <citation type="journal article" date="2014" name="Front. Microbiol.">
        <title>High frequency of phylogenetically diverse reductive dehalogenase-homologous genes in deep subseafloor sedimentary metagenomes.</title>
        <authorList>
            <person name="Kawai M."/>
            <person name="Futagami T."/>
            <person name="Toyoda A."/>
            <person name="Takaki Y."/>
            <person name="Nishi S."/>
            <person name="Hori S."/>
            <person name="Arai W."/>
            <person name="Tsubouchi T."/>
            <person name="Morono Y."/>
            <person name="Uchiyama I."/>
            <person name="Ito T."/>
            <person name="Fujiyama A."/>
            <person name="Inagaki F."/>
            <person name="Takami H."/>
        </authorList>
    </citation>
    <scope>NUCLEOTIDE SEQUENCE</scope>
    <source>
        <strain evidence="1">Expedition CK06-06</strain>
    </source>
</reference>
<accession>X1BN75</accession>
<protein>
    <submittedName>
        <fullName evidence="1">Uncharacterized protein</fullName>
    </submittedName>
</protein>
<gene>
    <name evidence="1" type="ORF">S01H4_45216</name>
</gene>
<sequence>MCEETNMPDKEKLEHLEKAFKRHLVLYSEKQRQQDNHIKDLV</sequence>
<name>X1BN75_9ZZZZ</name>
<comment type="caution">
    <text evidence="1">The sequence shown here is derived from an EMBL/GenBank/DDBJ whole genome shotgun (WGS) entry which is preliminary data.</text>
</comment>
<dbReference type="EMBL" id="BART01025154">
    <property type="protein sequence ID" value="GAG97394.1"/>
    <property type="molecule type" value="Genomic_DNA"/>
</dbReference>
<organism evidence="1">
    <name type="scientific">marine sediment metagenome</name>
    <dbReference type="NCBI Taxonomy" id="412755"/>
    <lineage>
        <taxon>unclassified sequences</taxon>
        <taxon>metagenomes</taxon>
        <taxon>ecological metagenomes</taxon>
    </lineage>
</organism>
<evidence type="ECO:0000313" key="1">
    <source>
        <dbReference type="EMBL" id="GAG97394.1"/>
    </source>
</evidence>